<dbReference type="InterPro" id="IPR009056">
    <property type="entry name" value="Cyt_c-like_dom"/>
</dbReference>
<keyword evidence="1" id="KW-0813">Transport</keyword>
<proteinExistence type="predicted"/>
<evidence type="ECO:0000259" key="8">
    <source>
        <dbReference type="PROSITE" id="PS51007"/>
    </source>
</evidence>
<keyword evidence="4" id="KW-0249">Electron transport</keyword>
<keyword evidence="7" id="KW-0732">Signal</keyword>
<keyword evidence="5 6" id="KW-0408">Iron</keyword>
<dbReference type="Gene3D" id="1.10.760.10">
    <property type="entry name" value="Cytochrome c-like domain"/>
    <property type="match status" value="1"/>
</dbReference>
<feature type="chain" id="PRO_5039126771" evidence="7">
    <location>
        <begin position="24"/>
        <end position="111"/>
    </location>
</feature>
<accession>A0A9D7HLE9</accession>
<dbReference type="Proteomes" id="UP000807785">
    <property type="component" value="Unassembled WGS sequence"/>
</dbReference>
<comment type="PTM">
    <text evidence="6">Binds 1 heme c group covalently per subunit.</text>
</comment>
<feature type="binding site" description="covalent" evidence="6">
    <location>
        <position position="43"/>
    </location>
    <ligand>
        <name>heme c</name>
        <dbReference type="ChEBI" id="CHEBI:61717"/>
    </ligand>
</feature>
<gene>
    <name evidence="9" type="ORF">IPH26_14370</name>
</gene>
<reference evidence="9" key="1">
    <citation type="submission" date="2020-10" db="EMBL/GenBank/DDBJ databases">
        <title>Connecting structure to function with the recovery of over 1000 high-quality activated sludge metagenome-assembled genomes encoding full-length rRNA genes using long-read sequencing.</title>
        <authorList>
            <person name="Singleton C.M."/>
            <person name="Petriglieri F."/>
            <person name="Kristensen J.M."/>
            <person name="Kirkegaard R.H."/>
            <person name="Michaelsen T.Y."/>
            <person name="Andersen M.H."/>
            <person name="Karst S.M."/>
            <person name="Dueholm M.S."/>
            <person name="Nielsen P.H."/>
            <person name="Albertsen M."/>
        </authorList>
    </citation>
    <scope>NUCLEOTIDE SEQUENCE</scope>
    <source>
        <strain evidence="9">Bjer_18-Q3-R1-45_BAT3C.347</strain>
    </source>
</reference>
<evidence type="ECO:0000256" key="6">
    <source>
        <dbReference type="PIRSR" id="PIRSR602324-1"/>
    </source>
</evidence>
<sequence>MTVLPCIRVSAAAALLVSGQAFAAMDDAAANAAMGKGGCNACHAVAKKIVGPSFADIAKKYKGDPAAVATLSAQVRKGGAGKWGTVPMPPSPPDKISDADLKAVVEWILTK</sequence>
<evidence type="ECO:0000256" key="2">
    <source>
        <dbReference type="ARBA" id="ARBA00022617"/>
    </source>
</evidence>
<evidence type="ECO:0000256" key="3">
    <source>
        <dbReference type="ARBA" id="ARBA00022723"/>
    </source>
</evidence>
<feature type="signal peptide" evidence="7">
    <location>
        <begin position="1"/>
        <end position="23"/>
    </location>
</feature>
<dbReference type="InterPro" id="IPR036909">
    <property type="entry name" value="Cyt_c-like_dom_sf"/>
</dbReference>
<dbReference type="PROSITE" id="PS51007">
    <property type="entry name" value="CYTC"/>
    <property type="match status" value="1"/>
</dbReference>
<evidence type="ECO:0000256" key="5">
    <source>
        <dbReference type="ARBA" id="ARBA00023004"/>
    </source>
</evidence>
<evidence type="ECO:0000256" key="4">
    <source>
        <dbReference type="ARBA" id="ARBA00022982"/>
    </source>
</evidence>
<dbReference type="AlphaFoldDB" id="A0A9D7HLE9"/>
<dbReference type="GO" id="GO:0005506">
    <property type="term" value="F:iron ion binding"/>
    <property type="evidence" value="ECO:0007669"/>
    <property type="project" value="InterPro"/>
</dbReference>
<dbReference type="InterPro" id="IPR002324">
    <property type="entry name" value="Cyt_c_ID"/>
</dbReference>
<dbReference type="GO" id="GO:0020037">
    <property type="term" value="F:heme binding"/>
    <property type="evidence" value="ECO:0007669"/>
    <property type="project" value="InterPro"/>
</dbReference>
<feature type="binding site" description="covalent" evidence="6">
    <location>
        <position position="88"/>
    </location>
    <ligand>
        <name>heme c</name>
        <dbReference type="ChEBI" id="CHEBI:61717"/>
    </ligand>
</feature>
<keyword evidence="2 6" id="KW-0349">Heme</keyword>
<keyword evidence="3 6" id="KW-0479">Metal-binding</keyword>
<dbReference type="EMBL" id="JADJEV010000004">
    <property type="protein sequence ID" value="MBK6974062.1"/>
    <property type="molecule type" value="Genomic_DNA"/>
</dbReference>
<feature type="domain" description="Cytochrome c" evidence="8">
    <location>
        <begin position="26"/>
        <end position="111"/>
    </location>
</feature>
<evidence type="ECO:0000256" key="7">
    <source>
        <dbReference type="SAM" id="SignalP"/>
    </source>
</evidence>
<evidence type="ECO:0000313" key="9">
    <source>
        <dbReference type="EMBL" id="MBK6974062.1"/>
    </source>
</evidence>
<comment type="caution">
    <text evidence="9">The sequence shown here is derived from an EMBL/GenBank/DDBJ whole genome shotgun (WGS) entry which is preliminary data.</text>
</comment>
<protein>
    <submittedName>
        <fullName evidence="9">C-type cytochrome</fullName>
    </submittedName>
</protein>
<organism evidence="9 10">
    <name type="scientific">Candidatus Methylophosphatis roskildensis</name>
    <dbReference type="NCBI Taxonomy" id="2899263"/>
    <lineage>
        <taxon>Bacteria</taxon>
        <taxon>Pseudomonadati</taxon>
        <taxon>Pseudomonadota</taxon>
        <taxon>Betaproteobacteria</taxon>
        <taxon>Nitrosomonadales</taxon>
        <taxon>Sterolibacteriaceae</taxon>
        <taxon>Candidatus Methylophosphatis</taxon>
    </lineage>
</organism>
<evidence type="ECO:0000313" key="10">
    <source>
        <dbReference type="Proteomes" id="UP000807785"/>
    </source>
</evidence>
<feature type="binding site" description="covalent" evidence="6">
    <location>
        <position position="39"/>
    </location>
    <ligand>
        <name>heme c</name>
        <dbReference type="ChEBI" id="CHEBI:61717"/>
    </ligand>
</feature>
<dbReference type="GO" id="GO:0009055">
    <property type="term" value="F:electron transfer activity"/>
    <property type="evidence" value="ECO:0007669"/>
    <property type="project" value="InterPro"/>
</dbReference>
<dbReference type="PRINTS" id="PR00606">
    <property type="entry name" value="CYTCHROMECID"/>
</dbReference>
<name>A0A9D7HLE9_9PROT</name>
<dbReference type="Pfam" id="PF00034">
    <property type="entry name" value="Cytochrom_C"/>
    <property type="match status" value="1"/>
</dbReference>
<dbReference type="SUPFAM" id="SSF46626">
    <property type="entry name" value="Cytochrome c"/>
    <property type="match status" value="1"/>
</dbReference>
<evidence type="ECO:0000256" key="1">
    <source>
        <dbReference type="ARBA" id="ARBA00022448"/>
    </source>
</evidence>